<evidence type="ECO:0000313" key="14">
    <source>
        <dbReference type="EMBL" id="OIQ70931.1"/>
    </source>
</evidence>
<dbReference type="GO" id="GO:0022904">
    <property type="term" value="P:respiratory electron transport chain"/>
    <property type="evidence" value="ECO:0007669"/>
    <property type="project" value="InterPro"/>
</dbReference>
<evidence type="ECO:0000256" key="1">
    <source>
        <dbReference type="ARBA" id="ARBA00004651"/>
    </source>
</evidence>
<evidence type="ECO:0000256" key="8">
    <source>
        <dbReference type="ARBA" id="ARBA00022989"/>
    </source>
</evidence>
<evidence type="ECO:0000256" key="6">
    <source>
        <dbReference type="ARBA" id="ARBA00022723"/>
    </source>
</evidence>
<evidence type="ECO:0000256" key="7">
    <source>
        <dbReference type="ARBA" id="ARBA00022982"/>
    </source>
</evidence>
<name>A0A1J5Q0B1_9ZZZZ</name>
<evidence type="ECO:0000256" key="4">
    <source>
        <dbReference type="ARBA" id="ARBA00022617"/>
    </source>
</evidence>
<evidence type="ECO:0000256" key="5">
    <source>
        <dbReference type="ARBA" id="ARBA00022692"/>
    </source>
</evidence>
<evidence type="ECO:0000256" key="10">
    <source>
        <dbReference type="ARBA" id="ARBA00023136"/>
    </source>
</evidence>
<protein>
    <recommendedName>
        <fullName evidence="13">Cytochrome b561 bacterial/Ni-hydrogenase domain-containing protein</fullName>
    </recommendedName>
</protein>
<dbReference type="SUPFAM" id="SSF81342">
    <property type="entry name" value="Transmembrane di-heme cytochromes"/>
    <property type="match status" value="1"/>
</dbReference>
<evidence type="ECO:0000256" key="11">
    <source>
        <dbReference type="ARBA" id="ARBA00037975"/>
    </source>
</evidence>
<comment type="caution">
    <text evidence="14">The sequence shown here is derived from an EMBL/GenBank/DDBJ whole genome shotgun (WGS) entry which is preliminary data.</text>
</comment>
<dbReference type="GO" id="GO:0020037">
    <property type="term" value="F:heme binding"/>
    <property type="evidence" value="ECO:0007669"/>
    <property type="project" value="TreeGrafter"/>
</dbReference>
<dbReference type="GO" id="GO:0009055">
    <property type="term" value="F:electron transfer activity"/>
    <property type="evidence" value="ECO:0007669"/>
    <property type="project" value="InterPro"/>
</dbReference>
<keyword evidence="8 12" id="KW-1133">Transmembrane helix</keyword>
<dbReference type="EMBL" id="MLJW01003957">
    <property type="protein sequence ID" value="OIQ70931.1"/>
    <property type="molecule type" value="Genomic_DNA"/>
</dbReference>
<accession>A0A1J5Q0B1</accession>
<keyword evidence="7" id="KW-0249">Electron transport</keyword>
<keyword evidence="2" id="KW-0813">Transport</keyword>
<sequence>MISQGLHWTAVALVVVAWTLGILGDELPRGASRALGLYVHTTAGLLVIALTILRLLWRLVDPSPPAEKTRFGEWLFADWIGLGAKLAHFGLYVLLVAVPVAGIVLQFARGDSLAIFGIVEVASPWARDRAFAEGVKEVHELLAHGLLALAGLHAAAALVHHWVFRDRTLERMLPGAKP</sequence>
<feature type="transmembrane region" description="Helical" evidence="12">
    <location>
        <begin position="35"/>
        <end position="57"/>
    </location>
</feature>
<keyword evidence="3" id="KW-1003">Cell membrane</keyword>
<feature type="transmembrane region" description="Helical" evidence="12">
    <location>
        <begin position="6"/>
        <end position="23"/>
    </location>
</feature>
<evidence type="ECO:0000256" key="9">
    <source>
        <dbReference type="ARBA" id="ARBA00023004"/>
    </source>
</evidence>
<feature type="domain" description="Cytochrome b561 bacterial/Ni-hydrogenase" evidence="13">
    <location>
        <begin position="6"/>
        <end position="175"/>
    </location>
</feature>
<evidence type="ECO:0000256" key="3">
    <source>
        <dbReference type="ARBA" id="ARBA00022475"/>
    </source>
</evidence>
<dbReference type="PANTHER" id="PTHR30529:SF1">
    <property type="entry name" value="CYTOCHROME B561 HOMOLOG 2"/>
    <property type="match status" value="1"/>
</dbReference>
<organism evidence="14">
    <name type="scientific">mine drainage metagenome</name>
    <dbReference type="NCBI Taxonomy" id="410659"/>
    <lineage>
        <taxon>unclassified sequences</taxon>
        <taxon>metagenomes</taxon>
        <taxon>ecological metagenomes</taxon>
    </lineage>
</organism>
<dbReference type="Gene3D" id="1.20.950.20">
    <property type="entry name" value="Transmembrane di-heme cytochromes, Chain C"/>
    <property type="match status" value="1"/>
</dbReference>
<comment type="subcellular location">
    <subcellularLocation>
        <location evidence="1">Cell membrane</location>
        <topology evidence="1">Multi-pass membrane protein</topology>
    </subcellularLocation>
</comment>
<evidence type="ECO:0000259" key="13">
    <source>
        <dbReference type="Pfam" id="PF01292"/>
    </source>
</evidence>
<feature type="transmembrane region" description="Helical" evidence="12">
    <location>
        <begin position="141"/>
        <end position="164"/>
    </location>
</feature>
<keyword evidence="9" id="KW-0408">Iron</keyword>
<keyword evidence="10 12" id="KW-0472">Membrane</keyword>
<dbReference type="GO" id="GO:0046872">
    <property type="term" value="F:metal ion binding"/>
    <property type="evidence" value="ECO:0007669"/>
    <property type="project" value="UniProtKB-KW"/>
</dbReference>
<keyword evidence="4" id="KW-0349">Heme</keyword>
<keyword evidence="6" id="KW-0479">Metal-binding</keyword>
<evidence type="ECO:0000256" key="12">
    <source>
        <dbReference type="SAM" id="Phobius"/>
    </source>
</evidence>
<dbReference type="InterPro" id="IPR052168">
    <property type="entry name" value="Cytochrome_b561_oxidase"/>
</dbReference>
<evidence type="ECO:0000256" key="2">
    <source>
        <dbReference type="ARBA" id="ARBA00022448"/>
    </source>
</evidence>
<dbReference type="GO" id="GO:0005886">
    <property type="term" value="C:plasma membrane"/>
    <property type="evidence" value="ECO:0007669"/>
    <property type="project" value="UniProtKB-SubCell"/>
</dbReference>
<gene>
    <name evidence="14" type="ORF">GALL_474550</name>
</gene>
<comment type="similarity">
    <text evidence="11">Belongs to the cytochrome b561 family.</text>
</comment>
<feature type="transmembrane region" description="Helical" evidence="12">
    <location>
        <begin position="89"/>
        <end position="108"/>
    </location>
</feature>
<proteinExistence type="inferred from homology"/>
<dbReference type="Pfam" id="PF01292">
    <property type="entry name" value="Ni_hydr_CYTB"/>
    <property type="match status" value="1"/>
</dbReference>
<dbReference type="InterPro" id="IPR011577">
    <property type="entry name" value="Cyt_b561_bac/Ni-Hgenase"/>
</dbReference>
<dbReference type="InterPro" id="IPR016174">
    <property type="entry name" value="Di-haem_cyt_TM"/>
</dbReference>
<reference evidence="14" key="1">
    <citation type="submission" date="2016-10" db="EMBL/GenBank/DDBJ databases">
        <title>Sequence of Gallionella enrichment culture.</title>
        <authorList>
            <person name="Poehlein A."/>
            <person name="Muehling M."/>
            <person name="Daniel R."/>
        </authorList>
    </citation>
    <scope>NUCLEOTIDE SEQUENCE</scope>
</reference>
<dbReference type="AlphaFoldDB" id="A0A1J5Q0B1"/>
<dbReference type="PANTHER" id="PTHR30529">
    <property type="entry name" value="CYTOCHROME B561"/>
    <property type="match status" value="1"/>
</dbReference>
<keyword evidence="5 12" id="KW-0812">Transmembrane</keyword>